<reference evidence="2 3" key="1">
    <citation type="submission" date="2014-11" db="EMBL/GenBank/DDBJ databases">
        <title>Genome of a novel goose pathogen.</title>
        <authorList>
            <person name="Hansen C.M."/>
            <person name="Hueffer K."/>
            <person name="Choi S.C."/>
        </authorList>
    </citation>
    <scope>NUCLEOTIDE SEQUENCE [LARGE SCALE GENOMIC DNA]</scope>
    <source>
        <strain evidence="2 3">KH1503</strain>
    </source>
</reference>
<proteinExistence type="predicted"/>
<evidence type="ECO:0000313" key="2">
    <source>
        <dbReference type="EMBL" id="KLT73667.1"/>
    </source>
</evidence>
<dbReference type="PANTHER" id="PTHR30336:SF20">
    <property type="entry name" value="DUF218 DOMAIN-CONTAINING PROTEIN"/>
    <property type="match status" value="1"/>
</dbReference>
<dbReference type="PATRIC" id="fig|1470200.3.peg.1121"/>
<dbReference type="STRING" id="1470200.PL75_01600"/>
<feature type="domain" description="DUF218" evidence="1">
    <location>
        <begin position="52"/>
        <end position="170"/>
    </location>
</feature>
<dbReference type="OrthoDB" id="9782395at2"/>
<accession>A0A0J0YU59</accession>
<dbReference type="RefSeq" id="WP_047760166.1">
    <property type="nucleotide sequence ID" value="NZ_CP091510.1"/>
</dbReference>
<dbReference type="GO" id="GO:0005886">
    <property type="term" value="C:plasma membrane"/>
    <property type="evidence" value="ECO:0007669"/>
    <property type="project" value="TreeGrafter"/>
</dbReference>
<dbReference type="Pfam" id="PF02698">
    <property type="entry name" value="DUF218"/>
    <property type="match status" value="1"/>
</dbReference>
<organism evidence="2 3">
    <name type="scientific">Neisseria arctica</name>
    <dbReference type="NCBI Taxonomy" id="1470200"/>
    <lineage>
        <taxon>Bacteria</taxon>
        <taxon>Pseudomonadati</taxon>
        <taxon>Pseudomonadota</taxon>
        <taxon>Betaproteobacteria</taxon>
        <taxon>Neisseriales</taxon>
        <taxon>Neisseriaceae</taxon>
        <taxon>Neisseria</taxon>
    </lineage>
</organism>
<dbReference type="InterPro" id="IPR003848">
    <property type="entry name" value="DUF218"/>
</dbReference>
<evidence type="ECO:0000259" key="1">
    <source>
        <dbReference type="Pfam" id="PF02698"/>
    </source>
</evidence>
<protein>
    <recommendedName>
        <fullName evidence="1">DUF218 domain-containing protein</fullName>
    </recommendedName>
</protein>
<dbReference type="PANTHER" id="PTHR30336">
    <property type="entry name" value="INNER MEMBRANE PROTEIN, PROBABLE PERMEASE"/>
    <property type="match status" value="1"/>
</dbReference>
<sequence>MLLLIFSLFTALLAADIYVALKARRQSYQNTTRIPACDFGLILGTAKFVGSGHGLNRYYQYRIDAAVELWRAGKVKQFVVSGSGIDNKPSETVCMQADLVAAGVPENVIWQDPAGFRTLDSIIRYRDTFRQHSVCIISQPFHNQRALIQAQAYRLNACAYNAQIVGVRAGWKIHARERAARLRLWYDLLSRAKPARNTEQTPIKQYPTKPCI</sequence>
<dbReference type="EMBL" id="JTDO01000002">
    <property type="protein sequence ID" value="KLT73667.1"/>
    <property type="molecule type" value="Genomic_DNA"/>
</dbReference>
<keyword evidence="3" id="KW-1185">Reference proteome</keyword>
<dbReference type="InterPro" id="IPR051599">
    <property type="entry name" value="Cell_Envelope_Assoc"/>
</dbReference>
<evidence type="ECO:0000313" key="3">
    <source>
        <dbReference type="Proteomes" id="UP000036027"/>
    </source>
</evidence>
<dbReference type="CDD" id="cd06259">
    <property type="entry name" value="YdcF-like"/>
    <property type="match status" value="1"/>
</dbReference>
<dbReference type="Proteomes" id="UP000036027">
    <property type="component" value="Unassembled WGS sequence"/>
</dbReference>
<dbReference type="AlphaFoldDB" id="A0A0J0YU59"/>
<name>A0A0J0YU59_9NEIS</name>
<comment type="caution">
    <text evidence="2">The sequence shown here is derived from an EMBL/GenBank/DDBJ whole genome shotgun (WGS) entry which is preliminary data.</text>
</comment>
<gene>
    <name evidence="2" type="ORF">PL75_01600</name>
</gene>